<accession>W7Y3A0</accession>
<dbReference type="InterPro" id="IPR035093">
    <property type="entry name" value="RelE/ParE_toxin_dom_sf"/>
</dbReference>
<organism evidence="2 3">
    <name type="scientific">Saccharicrinis fermentans DSM 9555 = JCM 21142</name>
    <dbReference type="NCBI Taxonomy" id="869213"/>
    <lineage>
        <taxon>Bacteria</taxon>
        <taxon>Pseudomonadati</taxon>
        <taxon>Bacteroidota</taxon>
        <taxon>Bacteroidia</taxon>
        <taxon>Marinilabiliales</taxon>
        <taxon>Marinilabiliaceae</taxon>
        <taxon>Saccharicrinis</taxon>
    </lineage>
</organism>
<proteinExistence type="predicted"/>
<dbReference type="Proteomes" id="UP000019402">
    <property type="component" value="Unassembled WGS sequence"/>
</dbReference>
<dbReference type="RefSeq" id="WP_200871250.1">
    <property type="nucleotide sequence ID" value="NZ_BAMD01000010.1"/>
</dbReference>
<feature type="region of interest" description="Disordered" evidence="1">
    <location>
        <begin position="42"/>
        <end position="61"/>
    </location>
</feature>
<dbReference type="SUPFAM" id="SSF143011">
    <property type="entry name" value="RelE-like"/>
    <property type="match status" value="1"/>
</dbReference>
<protein>
    <submittedName>
        <fullName evidence="2">Uncharacterized protein</fullName>
    </submittedName>
</protein>
<dbReference type="EMBL" id="BAMD01000010">
    <property type="protein sequence ID" value="GAF02482.1"/>
    <property type="molecule type" value="Genomic_DNA"/>
</dbReference>
<sequence>MYTLDITTQAKKDIAYLKKNGGKAVTNKIEKLLVELIEHPKTGTEQVEQLKGNRQGNGQEE</sequence>
<name>W7Y3A0_9BACT</name>
<dbReference type="AlphaFoldDB" id="W7Y3A0"/>
<dbReference type="Gene3D" id="3.30.2310.20">
    <property type="entry name" value="RelE-like"/>
    <property type="match status" value="1"/>
</dbReference>
<evidence type="ECO:0000313" key="2">
    <source>
        <dbReference type="EMBL" id="GAF02482.1"/>
    </source>
</evidence>
<feature type="compositionally biased region" description="Polar residues" evidence="1">
    <location>
        <begin position="43"/>
        <end position="61"/>
    </location>
</feature>
<evidence type="ECO:0000256" key="1">
    <source>
        <dbReference type="SAM" id="MobiDB-lite"/>
    </source>
</evidence>
<gene>
    <name evidence="2" type="ORF">JCM21142_31119</name>
</gene>
<comment type="caution">
    <text evidence="2">The sequence shown here is derived from an EMBL/GenBank/DDBJ whole genome shotgun (WGS) entry which is preliminary data.</text>
</comment>
<reference evidence="2 3" key="1">
    <citation type="journal article" date="2014" name="Genome Announc.">
        <title>Draft Genome Sequence of Cytophaga fermentans JCM 21142T, a Facultative Anaerobe Isolated from Marine Mud.</title>
        <authorList>
            <person name="Starns D."/>
            <person name="Oshima K."/>
            <person name="Suda W."/>
            <person name="Iino T."/>
            <person name="Yuki M."/>
            <person name="Inoue J."/>
            <person name="Kitamura K."/>
            <person name="Iida T."/>
            <person name="Darby A."/>
            <person name="Hattori M."/>
            <person name="Ohkuma M."/>
        </authorList>
    </citation>
    <scope>NUCLEOTIDE SEQUENCE [LARGE SCALE GENOMIC DNA]</scope>
    <source>
        <strain evidence="2 3">JCM 21142</strain>
    </source>
</reference>
<keyword evidence="3" id="KW-1185">Reference proteome</keyword>
<evidence type="ECO:0000313" key="3">
    <source>
        <dbReference type="Proteomes" id="UP000019402"/>
    </source>
</evidence>